<dbReference type="OrthoDB" id="9811934at2"/>
<accession>A0A556MQR5</accession>
<gene>
    <name evidence="3" type="ORF">FO442_11070</name>
</gene>
<evidence type="ECO:0000256" key="1">
    <source>
        <dbReference type="ARBA" id="ARBA00022729"/>
    </source>
</evidence>
<reference evidence="3 4" key="1">
    <citation type="submission" date="2019-07" db="EMBL/GenBank/DDBJ databases">
        <authorList>
            <person name="Huq M.A."/>
        </authorList>
    </citation>
    <scope>NUCLEOTIDE SEQUENCE [LARGE SCALE GENOMIC DNA]</scope>
    <source>
        <strain evidence="3 4">MAH-3</strain>
    </source>
</reference>
<keyword evidence="4" id="KW-1185">Reference proteome</keyword>
<name>A0A556MQR5_9FLAO</name>
<dbReference type="RefSeq" id="WP_144333256.1">
    <property type="nucleotide sequence ID" value="NZ_VLPL01000005.1"/>
</dbReference>
<dbReference type="Proteomes" id="UP000316008">
    <property type="component" value="Unassembled WGS sequence"/>
</dbReference>
<evidence type="ECO:0000313" key="3">
    <source>
        <dbReference type="EMBL" id="TSJ42301.1"/>
    </source>
</evidence>
<feature type="domain" description="Secretion system C-terminal sorting" evidence="2">
    <location>
        <begin position="420"/>
        <end position="486"/>
    </location>
</feature>
<comment type="caution">
    <text evidence="3">The sequence shown here is derived from an EMBL/GenBank/DDBJ whole genome shotgun (WGS) entry which is preliminary data.</text>
</comment>
<evidence type="ECO:0000259" key="2">
    <source>
        <dbReference type="Pfam" id="PF18962"/>
    </source>
</evidence>
<protein>
    <submittedName>
        <fullName evidence="3">T9SS type A sorting domain-containing protein</fullName>
    </submittedName>
</protein>
<sequence length="488" mass="54157">MGILRFFLVLVVLICSLESKAQIAFYHVFGGSGYDKAEGVAQLPDSSYIITGSSSSFEDAPSQAFLLKLDKQGFHVWSKEYGGAEFEEGRRVLFVPNFGYYIVGTSSSNGTGGFDGYVVFTDLAGNQQWEKWYDNGGWERFHDALLLPDTSIIMLGESDANPEQTPDQYFMRIDKDGNEIWNHQQGGVGEDYFNKGVMVTDSTFAVVGTGYLADSLLSKAYIGYYHINGSLIWDTLTGSDGMYVLNDVQLVSNELKCVGESTKTGQTDTDNYHVFLTLTGGYLSNDDTYMQYPSRYVGFVNYTASPGNKYFVVTQGNHPQYSYAGGEDFVINRFSQFFYWDGYGAGYNALGQDQMNQIIQTSDGYAVLVGYHSDPGFSTGGTSMFIVKLGNDNAFPSNAEPTIYSILKVEDPDNNPDISIYPNPFTESIQIQSTGSLETVEVLDLTGKEVFTSAVPVSSIETASWQKGTYILRYRSNGIWHLKKLVKW</sequence>
<dbReference type="AlphaFoldDB" id="A0A556MQR5"/>
<evidence type="ECO:0000313" key="4">
    <source>
        <dbReference type="Proteomes" id="UP000316008"/>
    </source>
</evidence>
<dbReference type="Pfam" id="PF18962">
    <property type="entry name" value="Por_Secre_tail"/>
    <property type="match status" value="1"/>
</dbReference>
<dbReference type="InterPro" id="IPR026444">
    <property type="entry name" value="Secre_tail"/>
</dbReference>
<dbReference type="PANTHER" id="PTHR42754:SF1">
    <property type="entry name" value="LIPOPROTEIN"/>
    <property type="match status" value="1"/>
</dbReference>
<dbReference type="PANTHER" id="PTHR42754">
    <property type="entry name" value="ENDOGLUCANASE"/>
    <property type="match status" value="1"/>
</dbReference>
<dbReference type="NCBIfam" id="TIGR04183">
    <property type="entry name" value="Por_Secre_tail"/>
    <property type="match status" value="1"/>
</dbReference>
<dbReference type="EMBL" id="VLPL01000005">
    <property type="protein sequence ID" value="TSJ42301.1"/>
    <property type="molecule type" value="Genomic_DNA"/>
</dbReference>
<keyword evidence="1" id="KW-0732">Signal</keyword>
<proteinExistence type="predicted"/>
<organism evidence="3 4">
    <name type="scientific">Fluviicola chungangensis</name>
    <dbReference type="NCBI Taxonomy" id="2597671"/>
    <lineage>
        <taxon>Bacteria</taxon>
        <taxon>Pseudomonadati</taxon>
        <taxon>Bacteroidota</taxon>
        <taxon>Flavobacteriia</taxon>
        <taxon>Flavobacteriales</taxon>
        <taxon>Crocinitomicaceae</taxon>
        <taxon>Fluviicola</taxon>
    </lineage>
</organism>